<dbReference type="STRING" id="1314783.A0A165LS55"/>
<dbReference type="GO" id="GO:0004497">
    <property type="term" value="F:monooxygenase activity"/>
    <property type="evidence" value="ECO:0007669"/>
    <property type="project" value="UniProtKB-KW"/>
</dbReference>
<dbReference type="InterPro" id="IPR001128">
    <property type="entry name" value="Cyt_P450"/>
</dbReference>
<dbReference type="GO" id="GO:0005506">
    <property type="term" value="F:iron ion binding"/>
    <property type="evidence" value="ECO:0007669"/>
    <property type="project" value="InterPro"/>
</dbReference>
<dbReference type="SUPFAM" id="SSF48264">
    <property type="entry name" value="Cytochrome P450"/>
    <property type="match status" value="1"/>
</dbReference>
<dbReference type="Pfam" id="PF00067">
    <property type="entry name" value="p450"/>
    <property type="match status" value="1"/>
</dbReference>
<keyword evidence="9" id="KW-1185">Reference proteome</keyword>
<evidence type="ECO:0000256" key="7">
    <source>
        <dbReference type="RuleBase" id="RU000461"/>
    </source>
</evidence>
<keyword evidence="7" id="KW-0503">Monooxygenase</keyword>
<keyword evidence="3 6" id="KW-0479">Metal-binding</keyword>
<evidence type="ECO:0000256" key="3">
    <source>
        <dbReference type="ARBA" id="ARBA00022723"/>
    </source>
</evidence>
<dbReference type="Proteomes" id="UP000076727">
    <property type="component" value="Unassembled WGS sequence"/>
</dbReference>
<proteinExistence type="inferred from homology"/>
<keyword evidence="4 7" id="KW-0560">Oxidoreductase</keyword>
<sequence length="533" mass="59315">MADMTAYYHARPALLAVLLGLLVCAATLVYQLSSKKARDAVPRVGSHRFKGIFSVQRHLEQLQAGIAQHPHGLFSTPIFPFGTVFVANGAALINEIRTGPDDVFSPAGAVEKFVQSKYTTPGTFVSEAALHKPIIRNQMTRGVEPVVRNLVDEIEHAFAPMLAPPASSPDPEWRAFPALETFIRIMAQCTNRIYVGAPLCRDPVYQGAVVGYATQVMKSAYIINMFPDWTHPYVPPPLPFPPLRASVRECVVVGKLVTDPTKFTAQLTRLLAPEIERRRRALAEYGPGWADKPDDFLMWLMEDAPAGFLQSTEVLVAYILFVNFASIHTTSMQFTHLVYDIAVHPEYVGALREEAAAVLGVHGWTKGALERMPRLESVLRESARLSPTNLVSLGRQLLKDWTFANGVTVRKGAFVAASTFSTHWDEETYPDARAFRPWRFFHEGDDSGKDRFTSTGNEFMAFGAGKHACPGRFFVAHEMKAMLCFILLNFDVKVESGPERPRDEYFGNSILPNRSAKVLFKRREKGMLPSASV</sequence>
<dbReference type="GO" id="GO:0016705">
    <property type="term" value="F:oxidoreductase activity, acting on paired donors, with incorporation or reduction of molecular oxygen"/>
    <property type="evidence" value="ECO:0007669"/>
    <property type="project" value="InterPro"/>
</dbReference>
<dbReference type="AlphaFoldDB" id="A0A165LS55"/>
<evidence type="ECO:0000256" key="5">
    <source>
        <dbReference type="ARBA" id="ARBA00023004"/>
    </source>
</evidence>
<evidence type="ECO:0000256" key="1">
    <source>
        <dbReference type="ARBA" id="ARBA00001971"/>
    </source>
</evidence>
<protein>
    <submittedName>
        <fullName evidence="8">Cytochrome P450</fullName>
    </submittedName>
</protein>
<dbReference type="InterPro" id="IPR002403">
    <property type="entry name" value="Cyt_P450_E_grp-IV"/>
</dbReference>
<dbReference type="PROSITE" id="PS00086">
    <property type="entry name" value="CYTOCHROME_P450"/>
    <property type="match status" value="1"/>
</dbReference>
<dbReference type="PANTHER" id="PTHR46206">
    <property type="entry name" value="CYTOCHROME P450"/>
    <property type="match status" value="1"/>
</dbReference>
<accession>A0A165LS55</accession>
<dbReference type="CDD" id="cd11041">
    <property type="entry name" value="CYP503A1-like"/>
    <property type="match status" value="1"/>
</dbReference>
<name>A0A165LS55_9APHY</name>
<dbReference type="Gene3D" id="1.10.630.10">
    <property type="entry name" value="Cytochrome P450"/>
    <property type="match status" value="1"/>
</dbReference>
<dbReference type="EMBL" id="KV429119">
    <property type="protein sequence ID" value="KZT64786.1"/>
    <property type="molecule type" value="Genomic_DNA"/>
</dbReference>
<dbReference type="GO" id="GO:0020037">
    <property type="term" value="F:heme binding"/>
    <property type="evidence" value="ECO:0007669"/>
    <property type="project" value="InterPro"/>
</dbReference>
<comment type="cofactor">
    <cofactor evidence="1 6">
        <name>heme</name>
        <dbReference type="ChEBI" id="CHEBI:30413"/>
    </cofactor>
</comment>
<evidence type="ECO:0000313" key="9">
    <source>
        <dbReference type="Proteomes" id="UP000076727"/>
    </source>
</evidence>
<evidence type="ECO:0000256" key="4">
    <source>
        <dbReference type="ARBA" id="ARBA00023002"/>
    </source>
</evidence>
<keyword evidence="6 7" id="KW-0349">Heme</keyword>
<feature type="binding site" description="axial binding residue" evidence="6">
    <location>
        <position position="469"/>
    </location>
    <ligand>
        <name>heme</name>
        <dbReference type="ChEBI" id="CHEBI:30413"/>
    </ligand>
    <ligandPart>
        <name>Fe</name>
        <dbReference type="ChEBI" id="CHEBI:18248"/>
    </ligandPart>
</feature>
<dbReference type="InterPro" id="IPR017972">
    <property type="entry name" value="Cyt_P450_CS"/>
</dbReference>
<keyword evidence="5 6" id="KW-0408">Iron</keyword>
<evidence type="ECO:0000256" key="6">
    <source>
        <dbReference type="PIRSR" id="PIRSR602403-1"/>
    </source>
</evidence>
<dbReference type="InterPro" id="IPR036396">
    <property type="entry name" value="Cyt_P450_sf"/>
</dbReference>
<gene>
    <name evidence="8" type="ORF">DAEQUDRAFT_769419</name>
</gene>
<evidence type="ECO:0000256" key="2">
    <source>
        <dbReference type="ARBA" id="ARBA00010617"/>
    </source>
</evidence>
<reference evidence="8 9" key="1">
    <citation type="journal article" date="2016" name="Mol. Biol. Evol.">
        <title>Comparative Genomics of Early-Diverging Mushroom-Forming Fungi Provides Insights into the Origins of Lignocellulose Decay Capabilities.</title>
        <authorList>
            <person name="Nagy L.G."/>
            <person name="Riley R."/>
            <person name="Tritt A."/>
            <person name="Adam C."/>
            <person name="Daum C."/>
            <person name="Floudas D."/>
            <person name="Sun H."/>
            <person name="Yadav J.S."/>
            <person name="Pangilinan J."/>
            <person name="Larsson K.H."/>
            <person name="Matsuura K."/>
            <person name="Barry K."/>
            <person name="Labutti K."/>
            <person name="Kuo R."/>
            <person name="Ohm R.A."/>
            <person name="Bhattacharya S.S."/>
            <person name="Shirouzu T."/>
            <person name="Yoshinaga Y."/>
            <person name="Martin F.M."/>
            <person name="Grigoriev I.V."/>
            <person name="Hibbett D.S."/>
        </authorList>
    </citation>
    <scope>NUCLEOTIDE SEQUENCE [LARGE SCALE GENOMIC DNA]</scope>
    <source>
        <strain evidence="8 9">L-15889</strain>
    </source>
</reference>
<organism evidence="8 9">
    <name type="scientific">Daedalea quercina L-15889</name>
    <dbReference type="NCBI Taxonomy" id="1314783"/>
    <lineage>
        <taxon>Eukaryota</taxon>
        <taxon>Fungi</taxon>
        <taxon>Dikarya</taxon>
        <taxon>Basidiomycota</taxon>
        <taxon>Agaricomycotina</taxon>
        <taxon>Agaricomycetes</taxon>
        <taxon>Polyporales</taxon>
        <taxon>Fomitopsis</taxon>
    </lineage>
</organism>
<dbReference type="PRINTS" id="PR00465">
    <property type="entry name" value="EP450IV"/>
</dbReference>
<evidence type="ECO:0000313" key="8">
    <source>
        <dbReference type="EMBL" id="KZT64786.1"/>
    </source>
</evidence>
<comment type="similarity">
    <text evidence="2 7">Belongs to the cytochrome P450 family.</text>
</comment>
<dbReference type="OrthoDB" id="1844152at2759"/>